<evidence type="ECO:0000313" key="1">
    <source>
        <dbReference type="EMBL" id="THC99444.1"/>
    </source>
</evidence>
<dbReference type="EMBL" id="SOSA01000018">
    <property type="protein sequence ID" value="THC99444.1"/>
    <property type="molecule type" value="Genomic_DNA"/>
</dbReference>
<accession>A0A4S3JVH8</accession>
<organism evidence="1 2">
    <name type="scientific">Aspergillus tanneri</name>
    <dbReference type="NCBI Taxonomy" id="1220188"/>
    <lineage>
        <taxon>Eukaryota</taxon>
        <taxon>Fungi</taxon>
        <taxon>Dikarya</taxon>
        <taxon>Ascomycota</taxon>
        <taxon>Pezizomycotina</taxon>
        <taxon>Eurotiomycetes</taxon>
        <taxon>Eurotiomycetidae</taxon>
        <taxon>Eurotiales</taxon>
        <taxon>Aspergillaceae</taxon>
        <taxon>Aspergillus</taxon>
        <taxon>Aspergillus subgen. Circumdati</taxon>
    </lineage>
</organism>
<dbReference type="Proteomes" id="UP000308092">
    <property type="component" value="Unassembled WGS sequence"/>
</dbReference>
<evidence type="ECO:0000313" key="2">
    <source>
        <dbReference type="Proteomes" id="UP000308092"/>
    </source>
</evidence>
<proteinExistence type="predicted"/>
<protein>
    <submittedName>
        <fullName evidence="1">Uncharacterized protein</fullName>
    </submittedName>
</protein>
<dbReference type="STRING" id="1220188.A0A4S3JVH8"/>
<keyword evidence="2" id="KW-1185">Reference proteome</keyword>
<dbReference type="VEuPathDB" id="FungiDB:EYZ11_001082"/>
<reference evidence="1 2" key="1">
    <citation type="submission" date="2019-03" db="EMBL/GenBank/DDBJ databases">
        <title>The genome sequence of a newly discovered highly antifungal drug resistant Aspergillus species, Aspergillus tanneri NIH 1004.</title>
        <authorList>
            <person name="Mounaud S."/>
            <person name="Singh I."/>
            <person name="Joardar V."/>
            <person name="Pakala S."/>
            <person name="Pakala S."/>
            <person name="Venepally P."/>
            <person name="Hoover J."/>
            <person name="Nierman W."/>
            <person name="Chung J."/>
            <person name="Losada L."/>
        </authorList>
    </citation>
    <scope>NUCLEOTIDE SEQUENCE [LARGE SCALE GENOMIC DNA]</scope>
    <source>
        <strain evidence="1 2">NIH1004</strain>
    </source>
</reference>
<gene>
    <name evidence="1" type="ORF">EYZ11_001082</name>
</gene>
<sequence length="192" mass="22192">MASRRSMFFYWRVLSWETLKNWRVGPATFSYCPNREKAGALLASWLDSIDETIRTLVQHMSTLQASRSSAVWMLEIPTNSDLEDMESIFYASPSTVRSGNNLAVSRSSYKGTGRPYGQYPLSLKVRICHSSPLKDKKCPCRLDLLKICLLVFLKYFNFTLPIFTEFRWKEAINAYYTDGAYNPGWHAWTRDA</sequence>
<name>A0A4S3JVH8_9EURO</name>
<comment type="caution">
    <text evidence="1">The sequence shown here is derived from an EMBL/GenBank/DDBJ whole genome shotgun (WGS) entry which is preliminary data.</text>
</comment>
<dbReference type="AlphaFoldDB" id="A0A4S3JVH8"/>